<proteinExistence type="predicted"/>
<dbReference type="Proteomes" id="UP000184147">
    <property type="component" value="Unassembled WGS sequence"/>
</dbReference>
<evidence type="ECO:0008006" key="4">
    <source>
        <dbReference type="Google" id="ProtNLM"/>
    </source>
</evidence>
<dbReference type="EMBL" id="FQVQ01000007">
    <property type="protein sequence ID" value="SHF35847.1"/>
    <property type="molecule type" value="Genomic_DNA"/>
</dbReference>
<sequence>MRNFIFYLALILCAITSKLTAQETFESKARAIADKIEQVTLEEKLALKTAVEAVNVRLEKGEITAAQAATEKQALATETAAKIESRVNLLNDELRILVQNKVDGKLATRDTVHIHGKFFSINFGNHDKNKKKYTFHGEKRTTSQFVFAIGLNNVVTDGSVENSDFRFAGSRFYEWGFTYNTRLFKNDNLLHVKYGMSLMYNDLRPTDNRVFEKQGDQTVLVTSPVNLESARFRNVYLVAPLHLEFDFSKKEVKDDKTLFRTHKSLRLGVGGYAGIRIKSKQKIEYEIDDMEYDQKVKGDFNASNFIYGLSTYIGYRETSLYLKYDLNPLFQNNAIKQNNISLGVRFDLN</sequence>
<name>A0A1M5B0K2_9FLAO</name>
<evidence type="ECO:0000313" key="2">
    <source>
        <dbReference type="EMBL" id="SHF35847.1"/>
    </source>
</evidence>
<gene>
    <name evidence="2" type="ORF">SAMN05444377_10767</name>
</gene>
<evidence type="ECO:0000256" key="1">
    <source>
        <dbReference type="SAM" id="SignalP"/>
    </source>
</evidence>
<accession>A0A1M5B0K2</accession>
<reference evidence="2 3" key="1">
    <citation type="submission" date="2016-11" db="EMBL/GenBank/DDBJ databases">
        <authorList>
            <person name="Jaros S."/>
            <person name="Januszkiewicz K."/>
            <person name="Wedrychowicz H."/>
        </authorList>
    </citation>
    <scope>NUCLEOTIDE SEQUENCE [LARGE SCALE GENOMIC DNA]</scope>
    <source>
        <strain evidence="2 3">DSM 25660</strain>
    </source>
</reference>
<keyword evidence="3" id="KW-1185">Reference proteome</keyword>
<organism evidence="2 3">
    <name type="scientific">Flavobacterium fontis</name>
    <dbReference type="NCBI Taxonomy" id="1124188"/>
    <lineage>
        <taxon>Bacteria</taxon>
        <taxon>Pseudomonadati</taxon>
        <taxon>Bacteroidota</taxon>
        <taxon>Flavobacteriia</taxon>
        <taxon>Flavobacteriales</taxon>
        <taxon>Flavobacteriaceae</taxon>
        <taxon>Flavobacterium</taxon>
    </lineage>
</organism>
<dbReference type="AlphaFoldDB" id="A0A1M5B0K2"/>
<evidence type="ECO:0000313" key="3">
    <source>
        <dbReference type="Proteomes" id="UP000184147"/>
    </source>
</evidence>
<feature type="chain" id="PRO_5012657510" description="Outer membrane protein beta-barrel domain-containing protein" evidence="1">
    <location>
        <begin position="22"/>
        <end position="349"/>
    </location>
</feature>
<keyword evidence="1" id="KW-0732">Signal</keyword>
<dbReference type="RefSeq" id="WP_073363052.1">
    <property type="nucleotide sequence ID" value="NZ_FQVQ01000007.1"/>
</dbReference>
<dbReference type="STRING" id="1124188.SAMN05444377_10767"/>
<feature type="signal peptide" evidence="1">
    <location>
        <begin position="1"/>
        <end position="21"/>
    </location>
</feature>
<protein>
    <recommendedName>
        <fullName evidence="4">Outer membrane protein beta-barrel domain-containing protein</fullName>
    </recommendedName>
</protein>
<dbReference type="OrthoDB" id="1466811at2"/>